<dbReference type="EMBL" id="BQNB010013214">
    <property type="protein sequence ID" value="GJT13240.1"/>
    <property type="molecule type" value="Genomic_DNA"/>
</dbReference>
<feature type="compositionally biased region" description="Low complexity" evidence="1">
    <location>
        <begin position="96"/>
        <end position="113"/>
    </location>
</feature>
<organism evidence="2 3">
    <name type="scientific">Tanacetum coccineum</name>
    <dbReference type="NCBI Taxonomy" id="301880"/>
    <lineage>
        <taxon>Eukaryota</taxon>
        <taxon>Viridiplantae</taxon>
        <taxon>Streptophyta</taxon>
        <taxon>Embryophyta</taxon>
        <taxon>Tracheophyta</taxon>
        <taxon>Spermatophyta</taxon>
        <taxon>Magnoliopsida</taxon>
        <taxon>eudicotyledons</taxon>
        <taxon>Gunneridae</taxon>
        <taxon>Pentapetalae</taxon>
        <taxon>asterids</taxon>
        <taxon>campanulids</taxon>
        <taxon>Asterales</taxon>
        <taxon>Asteraceae</taxon>
        <taxon>Asteroideae</taxon>
        <taxon>Anthemideae</taxon>
        <taxon>Anthemidinae</taxon>
        <taxon>Tanacetum</taxon>
    </lineage>
</organism>
<reference evidence="2" key="2">
    <citation type="submission" date="2022-01" db="EMBL/GenBank/DDBJ databases">
        <authorList>
            <person name="Yamashiro T."/>
            <person name="Shiraishi A."/>
            <person name="Satake H."/>
            <person name="Nakayama K."/>
        </authorList>
    </citation>
    <scope>NUCLEOTIDE SEQUENCE</scope>
</reference>
<sequence>VIEQLMARSGMDLKMAKTFYHSHLTYVIYYWVVTSSPHFTIVPTDSDINDDISPPQVIIALPAVLPPSPILSLSPMFDSRDSFPSEKISSPKDNETPISPSSSVESSSPIRSTTPPPESL</sequence>
<name>A0ABQ5BEH4_9ASTR</name>
<accession>A0ABQ5BEH4</accession>
<reference evidence="2" key="1">
    <citation type="journal article" date="2022" name="Int. J. Mol. Sci.">
        <title>Draft Genome of Tanacetum Coccineum: Genomic Comparison of Closely Related Tanacetum-Family Plants.</title>
        <authorList>
            <person name="Yamashiro T."/>
            <person name="Shiraishi A."/>
            <person name="Nakayama K."/>
            <person name="Satake H."/>
        </authorList>
    </citation>
    <scope>NUCLEOTIDE SEQUENCE</scope>
</reference>
<feature type="non-terminal residue" evidence="2">
    <location>
        <position position="1"/>
    </location>
</feature>
<feature type="compositionally biased region" description="Basic and acidic residues" evidence="1">
    <location>
        <begin position="78"/>
        <end position="95"/>
    </location>
</feature>
<gene>
    <name evidence="2" type="ORF">Tco_0860282</name>
</gene>
<evidence type="ECO:0000313" key="2">
    <source>
        <dbReference type="EMBL" id="GJT13240.1"/>
    </source>
</evidence>
<proteinExistence type="predicted"/>
<dbReference type="Proteomes" id="UP001151760">
    <property type="component" value="Unassembled WGS sequence"/>
</dbReference>
<evidence type="ECO:0000256" key="1">
    <source>
        <dbReference type="SAM" id="MobiDB-lite"/>
    </source>
</evidence>
<protein>
    <submittedName>
        <fullName evidence="2">Uncharacterized protein</fullName>
    </submittedName>
</protein>
<feature type="region of interest" description="Disordered" evidence="1">
    <location>
        <begin position="76"/>
        <end position="120"/>
    </location>
</feature>
<comment type="caution">
    <text evidence="2">The sequence shown here is derived from an EMBL/GenBank/DDBJ whole genome shotgun (WGS) entry which is preliminary data.</text>
</comment>
<keyword evidence="3" id="KW-1185">Reference proteome</keyword>
<evidence type="ECO:0000313" key="3">
    <source>
        <dbReference type="Proteomes" id="UP001151760"/>
    </source>
</evidence>